<comment type="function">
    <text evidence="2 8">Low-potential electron donor to a number of redox enzymes.</text>
</comment>
<proteinExistence type="inferred from homology"/>
<evidence type="ECO:0000256" key="7">
    <source>
        <dbReference type="ARBA" id="ARBA00022982"/>
    </source>
</evidence>
<dbReference type="InterPro" id="IPR008254">
    <property type="entry name" value="Flavodoxin/NO_synth"/>
</dbReference>
<evidence type="ECO:0000256" key="3">
    <source>
        <dbReference type="ARBA" id="ARBA00005267"/>
    </source>
</evidence>
<keyword evidence="7 8" id="KW-0249">Electron transport</keyword>
<gene>
    <name evidence="10" type="ORF">SAMN06264849_1214</name>
</gene>
<dbReference type="NCBIfam" id="TIGR01753">
    <property type="entry name" value="flav_short"/>
    <property type="match status" value="1"/>
</dbReference>
<evidence type="ECO:0000256" key="6">
    <source>
        <dbReference type="ARBA" id="ARBA00022643"/>
    </source>
</evidence>
<dbReference type="PANTHER" id="PTHR42809:SF1">
    <property type="entry name" value="FLAVODOXIN 1"/>
    <property type="match status" value="1"/>
</dbReference>
<organism evidence="10 11">
    <name type="scientific">Melghirimyces algeriensis</name>
    <dbReference type="NCBI Taxonomy" id="910412"/>
    <lineage>
        <taxon>Bacteria</taxon>
        <taxon>Bacillati</taxon>
        <taxon>Bacillota</taxon>
        <taxon>Bacilli</taxon>
        <taxon>Bacillales</taxon>
        <taxon>Thermoactinomycetaceae</taxon>
        <taxon>Melghirimyces</taxon>
    </lineage>
</organism>
<dbReference type="InterPro" id="IPR050619">
    <property type="entry name" value="Flavodoxin"/>
</dbReference>
<feature type="domain" description="Flavodoxin-like" evidence="9">
    <location>
        <begin position="4"/>
        <end position="142"/>
    </location>
</feature>
<name>A0A521FKB2_9BACL</name>
<dbReference type="Pfam" id="PF00258">
    <property type="entry name" value="Flavodoxin_1"/>
    <property type="match status" value="1"/>
</dbReference>
<dbReference type="GO" id="GO:0016651">
    <property type="term" value="F:oxidoreductase activity, acting on NAD(P)H"/>
    <property type="evidence" value="ECO:0007669"/>
    <property type="project" value="UniProtKB-ARBA"/>
</dbReference>
<dbReference type="SUPFAM" id="SSF52218">
    <property type="entry name" value="Flavoproteins"/>
    <property type="match status" value="1"/>
</dbReference>
<protein>
    <recommendedName>
        <fullName evidence="8">Flavodoxin</fullName>
    </recommendedName>
</protein>
<evidence type="ECO:0000256" key="8">
    <source>
        <dbReference type="RuleBase" id="RU367037"/>
    </source>
</evidence>
<dbReference type="NCBIfam" id="NF005216">
    <property type="entry name" value="PRK06703.1"/>
    <property type="match status" value="1"/>
</dbReference>
<keyword evidence="6 8" id="KW-0288">FMN</keyword>
<dbReference type="InterPro" id="IPR029039">
    <property type="entry name" value="Flavoprotein-like_sf"/>
</dbReference>
<dbReference type="InterPro" id="IPR001226">
    <property type="entry name" value="Flavodoxin_CS"/>
</dbReference>
<keyword evidence="5 8" id="KW-0285">Flavoprotein</keyword>
<comment type="cofactor">
    <cofactor evidence="1 8">
        <name>FMN</name>
        <dbReference type="ChEBI" id="CHEBI:58210"/>
    </cofactor>
</comment>
<dbReference type="GO" id="GO:0009055">
    <property type="term" value="F:electron transfer activity"/>
    <property type="evidence" value="ECO:0007669"/>
    <property type="project" value="UniProtKB-UniRule"/>
</dbReference>
<evidence type="ECO:0000256" key="5">
    <source>
        <dbReference type="ARBA" id="ARBA00022630"/>
    </source>
</evidence>
<evidence type="ECO:0000313" key="11">
    <source>
        <dbReference type="Proteomes" id="UP000315636"/>
    </source>
</evidence>
<dbReference type="PANTHER" id="PTHR42809">
    <property type="entry name" value="FLAVODOXIN 2"/>
    <property type="match status" value="1"/>
</dbReference>
<dbReference type="OrthoDB" id="9790745at2"/>
<dbReference type="EMBL" id="FXTI01000021">
    <property type="protein sequence ID" value="SMO95941.1"/>
    <property type="molecule type" value="Genomic_DNA"/>
</dbReference>
<dbReference type="Gene3D" id="3.40.50.360">
    <property type="match status" value="1"/>
</dbReference>
<evidence type="ECO:0000256" key="2">
    <source>
        <dbReference type="ARBA" id="ARBA00003297"/>
    </source>
</evidence>
<comment type="similarity">
    <text evidence="3 8">Belongs to the flavodoxin family.</text>
</comment>
<dbReference type="InterPro" id="IPR010087">
    <property type="entry name" value="Flav_short"/>
</dbReference>
<evidence type="ECO:0000256" key="4">
    <source>
        <dbReference type="ARBA" id="ARBA00022448"/>
    </source>
</evidence>
<evidence type="ECO:0000313" key="10">
    <source>
        <dbReference type="EMBL" id="SMO95941.1"/>
    </source>
</evidence>
<dbReference type="Proteomes" id="UP000315636">
    <property type="component" value="Unassembled WGS sequence"/>
</dbReference>
<keyword evidence="11" id="KW-1185">Reference proteome</keyword>
<keyword evidence="4 8" id="KW-0813">Transport</keyword>
<accession>A0A521FKB2</accession>
<dbReference type="GO" id="GO:0010181">
    <property type="term" value="F:FMN binding"/>
    <property type="evidence" value="ECO:0007669"/>
    <property type="project" value="UniProtKB-UniRule"/>
</dbReference>
<dbReference type="NCBIfam" id="NF005246">
    <property type="entry name" value="PRK06756.1"/>
    <property type="match status" value="1"/>
</dbReference>
<evidence type="ECO:0000256" key="1">
    <source>
        <dbReference type="ARBA" id="ARBA00001917"/>
    </source>
</evidence>
<evidence type="ECO:0000259" key="9">
    <source>
        <dbReference type="PROSITE" id="PS50902"/>
    </source>
</evidence>
<reference evidence="10 11" key="1">
    <citation type="submission" date="2017-05" db="EMBL/GenBank/DDBJ databases">
        <authorList>
            <person name="Varghese N."/>
            <person name="Submissions S."/>
        </authorList>
    </citation>
    <scope>NUCLEOTIDE SEQUENCE [LARGE SCALE GENOMIC DNA]</scope>
    <source>
        <strain evidence="10 11">DSM 45474</strain>
    </source>
</reference>
<dbReference type="AlphaFoldDB" id="A0A521FKB2"/>
<dbReference type="RefSeq" id="WP_142506888.1">
    <property type="nucleotide sequence ID" value="NZ_FXTI01000021.1"/>
</dbReference>
<dbReference type="PROSITE" id="PS50902">
    <property type="entry name" value="FLAVODOXIN_LIKE"/>
    <property type="match status" value="1"/>
</dbReference>
<dbReference type="PROSITE" id="PS00201">
    <property type="entry name" value="FLAVODOXIN"/>
    <property type="match status" value="1"/>
</dbReference>
<sequence>MTKVLLIYSSMTGNTEEMAEAIAEGVKERASLEVKDVLEAEATEMIDYDGLLLGAYTWGDGELPDEFLDFYDDMEELDLRNKKAAVFGSCDSSYPHFGAAVDILIETLQACGAEVVLPGLKVELSPTDEQITECKQFGFDFIHHLLHRREGHEKTPKG</sequence>